<keyword evidence="19" id="KW-1185">Reference proteome</keyword>
<dbReference type="PANTHER" id="PTHR24029:SF0">
    <property type="entry name" value="UVRABC SYSTEM PROTEIN B"/>
    <property type="match status" value="1"/>
</dbReference>
<dbReference type="InterPro" id="IPR006935">
    <property type="entry name" value="Helicase/UvrB_N"/>
</dbReference>
<evidence type="ECO:0000256" key="6">
    <source>
        <dbReference type="ARBA" id="ARBA00022769"/>
    </source>
</evidence>
<evidence type="ECO:0000256" key="2">
    <source>
        <dbReference type="ARBA" id="ARBA00008533"/>
    </source>
</evidence>
<accession>A0ABS6IMZ4</accession>
<comment type="function">
    <text evidence="12">The UvrABC repair system catalyzes the recognition and processing of DNA lesions. A damage recognition complex composed of 2 UvrA and 2 UvrB subunits scans DNA for abnormalities. Upon binding of the UvrA(2)B(2) complex to a putative damaged site, the DNA wraps around one UvrB monomer. DNA wrap is dependent on ATP binding by UvrB and probably causes local melting of the DNA helix, facilitating insertion of UvrB beta-hairpin between the DNA strands. Then UvrB probes one DNA strand for the presence of a lesion. If a lesion is found the UvrA subunits dissociate and the UvrB-DNA preincision complex is formed. This complex is subsequently bound by UvrC and the second UvrB is released. If no lesion is found, the DNA wraps around the other UvrB subunit that will check the other stand for damage.</text>
</comment>
<dbReference type="SMART" id="SM00490">
    <property type="entry name" value="HELICc"/>
    <property type="match status" value="1"/>
</dbReference>
<keyword evidence="5 12" id="KW-0227">DNA damage</keyword>
<dbReference type="PROSITE" id="PS51192">
    <property type="entry name" value="HELICASE_ATP_BIND_1"/>
    <property type="match status" value="1"/>
</dbReference>
<evidence type="ECO:0000256" key="12">
    <source>
        <dbReference type="HAMAP-Rule" id="MF_00204"/>
    </source>
</evidence>
<feature type="domain" description="Helicase C-terminal" evidence="17">
    <location>
        <begin position="461"/>
        <end position="627"/>
    </location>
</feature>
<keyword evidence="4 12" id="KW-0547">Nucleotide-binding</keyword>
<dbReference type="InterPro" id="IPR024759">
    <property type="entry name" value="UvrB_YAD/RRR_dom"/>
</dbReference>
<dbReference type="Pfam" id="PF17757">
    <property type="entry name" value="UvrB_inter"/>
    <property type="match status" value="1"/>
</dbReference>
<dbReference type="Pfam" id="PF04851">
    <property type="entry name" value="ResIII"/>
    <property type="match status" value="1"/>
</dbReference>
<comment type="subcellular location">
    <subcellularLocation>
        <location evidence="1 12 13">Cytoplasm</location>
    </subcellularLocation>
</comment>
<evidence type="ECO:0000256" key="13">
    <source>
        <dbReference type="RuleBase" id="RU003587"/>
    </source>
</evidence>
<dbReference type="NCBIfam" id="TIGR00631">
    <property type="entry name" value="uvrb"/>
    <property type="match status" value="1"/>
</dbReference>
<dbReference type="PROSITE" id="PS51194">
    <property type="entry name" value="HELICASE_CTER"/>
    <property type="match status" value="1"/>
</dbReference>
<dbReference type="InterPro" id="IPR004807">
    <property type="entry name" value="UvrB"/>
</dbReference>
<feature type="short sequence motif" description="Beta-hairpin" evidence="12">
    <location>
        <begin position="122"/>
        <end position="145"/>
    </location>
</feature>
<evidence type="ECO:0000256" key="7">
    <source>
        <dbReference type="ARBA" id="ARBA00022840"/>
    </source>
</evidence>
<dbReference type="EMBL" id="JAHOPB010000002">
    <property type="protein sequence ID" value="MBU8875967.1"/>
    <property type="molecule type" value="Genomic_DNA"/>
</dbReference>
<dbReference type="InterPro" id="IPR014001">
    <property type="entry name" value="Helicase_ATP-bd"/>
</dbReference>
<dbReference type="Pfam" id="PF02151">
    <property type="entry name" value="UVR"/>
    <property type="match status" value="1"/>
</dbReference>
<name>A0ABS6IMZ4_9HYPH</name>
<evidence type="ECO:0000256" key="1">
    <source>
        <dbReference type="ARBA" id="ARBA00004496"/>
    </source>
</evidence>
<evidence type="ECO:0000256" key="9">
    <source>
        <dbReference type="ARBA" id="ARBA00023204"/>
    </source>
</evidence>
<protein>
    <recommendedName>
        <fullName evidence="11 12">UvrABC system protein B</fullName>
        <shortName evidence="12">Protein UvrB</shortName>
    </recommendedName>
    <alternativeName>
        <fullName evidence="12">Excinuclease ABC subunit B</fullName>
    </alternativeName>
</protein>
<comment type="domain">
    <text evidence="12">The beta-hairpin motif is involved in DNA binding.</text>
</comment>
<evidence type="ECO:0000313" key="19">
    <source>
        <dbReference type="Proteomes" id="UP000727907"/>
    </source>
</evidence>
<evidence type="ECO:0000259" key="16">
    <source>
        <dbReference type="PROSITE" id="PS51192"/>
    </source>
</evidence>
<dbReference type="CDD" id="cd18790">
    <property type="entry name" value="SF2_C_UvrB"/>
    <property type="match status" value="1"/>
</dbReference>
<keyword evidence="8 12" id="KW-0267">Excision nuclease</keyword>
<organism evidence="18 19">
    <name type="scientific">Reyranella humidisoli</name>
    <dbReference type="NCBI Taxonomy" id="2849149"/>
    <lineage>
        <taxon>Bacteria</taxon>
        <taxon>Pseudomonadati</taxon>
        <taxon>Pseudomonadota</taxon>
        <taxon>Alphaproteobacteria</taxon>
        <taxon>Hyphomicrobiales</taxon>
        <taxon>Reyranellaceae</taxon>
        <taxon>Reyranella</taxon>
    </lineage>
</organism>
<dbReference type="PANTHER" id="PTHR24029">
    <property type="entry name" value="UVRABC SYSTEM PROTEIN B"/>
    <property type="match status" value="1"/>
</dbReference>
<dbReference type="PROSITE" id="PS50151">
    <property type="entry name" value="UVR"/>
    <property type="match status" value="1"/>
</dbReference>
<evidence type="ECO:0000259" key="17">
    <source>
        <dbReference type="PROSITE" id="PS51194"/>
    </source>
</evidence>
<feature type="domain" description="Helicase ATP-binding" evidence="16">
    <location>
        <begin position="56"/>
        <end position="189"/>
    </location>
</feature>
<keyword evidence="9 12" id="KW-0234">DNA repair</keyword>
<comment type="subunit">
    <text evidence="10 12 13">Forms a heterotetramer with UvrA during the search for lesions. Interacts with UvrC in an incision complex.</text>
</comment>
<dbReference type="Proteomes" id="UP000727907">
    <property type="component" value="Unassembled WGS sequence"/>
</dbReference>
<dbReference type="GO" id="GO:0016787">
    <property type="term" value="F:hydrolase activity"/>
    <property type="evidence" value="ECO:0007669"/>
    <property type="project" value="UniProtKB-KW"/>
</dbReference>
<keyword evidence="7 12" id="KW-0067">ATP-binding</keyword>
<dbReference type="NCBIfam" id="NF003673">
    <property type="entry name" value="PRK05298.1"/>
    <property type="match status" value="1"/>
</dbReference>
<evidence type="ECO:0000313" key="18">
    <source>
        <dbReference type="EMBL" id="MBU8875967.1"/>
    </source>
</evidence>
<evidence type="ECO:0000256" key="10">
    <source>
        <dbReference type="ARBA" id="ARBA00026033"/>
    </source>
</evidence>
<keyword evidence="12 13" id="KW-0742">SOS response</keyword>
<evidence type="ECO:0000256" key="8">
    <source>
        <dbReference type="ARBA" id="ARBA00022881"/>
    </source>
</evidence>
<dbReference type="Pfam" id="PF12344">
    <property type="entry name" value="UvrB"/>
    <property type="match status" value="1"/>
</dbReference>
<dbReference type="Pfam" id="PF00271">
    <property type="entry name" value="Helicase_C"/>
    <property type="match status" value="1"/>
</dbReference>
<keyword evidence="6 12" id="KW-0228">DNA excision</keyword>
<evidence type="ECO:0000256" key="3">
    <source>
        <dbReference type="ARBA" id="ARBA00022490"/>
    </source>
</evidence>
<feature type="coiled-coil region" evidence="14">
    <location>
        <begin position="287"/>
        <end position="314"/>
    </location>
</feature>
<dbReference type="CDD" id="cd17916">
    <property type="entry name" value="DEXHc_UvrB"/>
    <property type="match status" value="1"/>
</dbReference>
<gene>
    <name evidence="12 18" type="primary">uvrB</name>
    <name evidence="18" type="ORF">KQ910_19500</name>
</gene>
<keyword evidence="18" id="KW-0378">Hydrolase</keyword>
<feature type="domain" description="UVR" evidence="15">
    <location>
        <begin position="654"/>
        <end position="689"/>
    </location>
</feature>
<comment type="similarity">
    <text evidence="2 12 13">Belongs to the UvrB family.</text>
</comment>
<reference evidence="18 19" key="1">
    <citation type="submission" date="2021-06" db="EMBL/GenBank/DDBJ databases">
        <authorList>
            <person name="Lee D.H."/>
        </authorList>
    </citation>
    <scope>NUCLEOTIDE SEQUENCE [LARGE SCALE GENOMIC DNA]</scope>
    <source>
        <strain evidence="18 19">MMS21-HV4-11</strain>
    </source>
</reference>
<evidence type="ECO:0000256" key="14">
    <source>
        <dbReference type="SAM" id="Coils"/>
    </source>
</evidence>
<sequence length="734" mass="83086">MEAMPSKNLAVPAIPLLMPYIQRRPELEGVTPKPFKLVSDYTPAGDQPTAIKQLIAGVEAGERDQVLLGVTGSGKTFTMANVIASQGRPALVMAPNKTLAAQLYSEMKGFFPENAVEYFVSYYDYYQPEAYMPRTDTFIEKDSSINEQIDRMRHSATRALMERDDVIIVASVSCIYGIGPLENYQAMTFRLHKGQKLDRSTLLRRFVEQQYKRNDNAFQRGTFRVRGDTIDLFPAHYEDRAWRFEMFGDEIESITEFDPLTGDKTLSLNDIIVYANSHYVTPKPTLQKAIEQIKTDLKQRLEEFNRAGRLLEAQRLEQRTNFDIEMMETTGACAGIENYSRYLTGRKPGEPPPTLFEYFPQDSLLICDESHVTVPQIGGMFRGDFNRKSVLAEFGFRLPSAIDNRPLKFEEWDALRPRTTYVSATPGDWEMERTQGAFIEQVIRPTGLIDPTVLIRPVEKQVDDLIAECKDCAKKSQRVLVTVLTKRMAEDLVEYMHEAGIRCRYLHSDIDTLERIEIIRDLRLGAFDVLVGINLLREGLDIPECALVAILDADKEGFLRSPTSLVQTIGRAARNVEGRVILYADRITDSIKYAMAETDRRREKQKAYNEKHGITPASVKKNIAEILQSTAERDHYTVDTGVSGDVHLVGHNLRTHIAELEKRMRAAAADLEFEEAGRLRDEIRRLEAHELELPGQAASANVGVHLGKMQHSRVFRGVRTGSGGRGKPARRSGR</sequence>
<evidence type="ECO:0000256" key="11">
    <source>
        <dbReference type="ARBA" id="ARBA00029504"/>
    </source>
</evidence>
<dbReference type="HAMAP" id="MF_00204">
    <property type="entry name" value="UvrB"/>
    <property type="match status" value="1"/>
</dbReference>
<evidence type="ECO:0000256" key="4">
    <source>
        <dbReference type="ARBA" id="ARBA00022741"/>
    </source>
</evidence>
<keyword evidence="14" id="KW-0175">Coiled coil</keyword>
<proteinExistence type="inferred from homology"/>
<dbReference type="SMART" id="SM00487">
    <property type="entry name" value="DEXDc"/>
    <property type="match status" value="1"/>
</dbReference>
<evidence type="ECO:0000256" key="5">
    <source>
        <dbReference type="ARBA" id="ARBA00022763"/>
    </source>
</evidence>
<comment type="caution">
    <text evidence="18">The sequence shown here is derived from an EMBL/GenBank/DDBJ whole genome shotgun (WGS) entry which is preliminary data.</text>
</comment>
<evidence type="ECO:0000259" key="15">
    <source>
        <dbReference type="PROSITE" id="PS50151"/>
    </source>
</evidence>
<feature type="binding site" evidence="12">
    <location>
        <begin position="69"/>
        <end position="76"/>
    </location>
    <ligand>
        <name>ATP</name>
        <dbReference type="ChEBI" id="CHEBI:30616"/>
    </ligand>
</feature>
<dbReference type="InterPro" id="IPR001650">
    <property type="entry name" value="Helicase_C-like"/>
</dbReference>
<dbReference type="InterPro" id="IPR041471">
    <property type="entry name" value="UvrB_inter"/>
</dbReference>
<dbReference type="InterPro" id="IPR001943">
    <property type="entry name" value="UVR_dom"/>
</dbReference>
<keyword evidence="3 12" id="KW-0963">Cytoplasm</keyword>